<dbReference type="EMBL" id="SNRW01018095">
    <property type="protein sequence ID" value="KAA6367672.1"/>
    <property type="molecule type" value="Genomic_DNA"/>
</dbReference>
<dbReference type="InterPro" id="IPR016024">
    <property type="entry name" value="ARM-type_fold"/>
</dbReference>
<accession>A0A5J4UCS6</accession>
<organism evidence="1 2">
    <name type="scientific">Streblomastix strix</name>
    <dbReference type="NCBI Taxonomy" id="222440"/>
    <lineage>
        <taxon>Eukaryota</taxon>
        <taxon>Metamonada</taxon>
        <taxon>Preaxostyla</taxon>
        <taxon>Oxymonadida</taxon>
        <taxon>Streblomastigidae</taxon>
        <taxon>Streblomastix</taxon>
    </lineage>
</organism>
<evidence type="ECO:0000313" key="1">
    <source>
        <dbReference type="EMBL" id="KAA6367672.1"/>
    </source>
</evidence>
<dbReference type="AlphaFoldDB" id="A0A5J4UCS6"/>
<reference evidence="1 2" key="1">
    <citation type="submission" date="2019-03" db="EMBL/GenBank/DDBJ databases">
        <title>Single cell metagenomics reveals metabolic interactions within the superorganism composed of flagellate Streblomastix strix and complex community of Bacteroidetes bacteria on its surface.</title>
        <authorList>
            <person name="Treitli S.C."/>
            <person name="Kolisko M."/>
            <person name="Husnik F."/>
            <person name="Keeling P."/>
            <person name="Hampl V."/>
        </authorList>
    </citation>
    <scope>NUCLEOTIDE SEQUENCE [LARGE SCALE GENOMIC DNA]</scope>
    <source>
        <strain evidence="1">ST1C</strain>
    </source>
</reference>
<comment type="caution">
    <text evidence="1">The sequence shown here is derived from an EMBL/GenBank/DDBJ whole genome shotgun (WGS) entry which is preliminary data.</text>
</comment>
<proteinExistence type="predicted"/>
<protein>
    <submittedName>
        <fullName evidence="1">Uncharacterized protein</fullName>
    </submittedName>
</protein>
<sequence length="570" mass="65483">MIKDKQNEGRLNIINHEIALNLIKIYETRDIAHITAPLIEVFNKLLQTSSDIIVQVFNNKNPYPGLFRLIDHKDNQIVLLTLQSICSLLKGGLDTTEVTEQHPHYNIIDRCNGIKILYKLFKLTTTTHELQEICAICIGRIYRSKEIQDKDMRQDVIAQLKNMVHDLNEWTKVASIEAISLLAQNQVNLAEIMTLEFLQSIAQDLRKQLIGNELLQKSMNQKQENECEFLHKVLINNPKNDQLRLIMIKSGIIDSLLNIFQNRELQSITLPFLQLFFNMTDSQSNNVKQQILDKHPYAPLLHLLKHNNNKIIEYSIISINNILSYGLVSSPITEQNPDLIIIQDCKEVENLFELFNKRDVIQSIKDIAAICIGNLFRAKQLPTGIDIISHLMLLLNSPDQQTGQQSRNTLNYLAQDNSNFAEIMKRIDLKSIAVELKKTLVGNEEQKKQILNKQELQCSLIYVILNGREDEQLLISIINTGIAALFLNIFEQRDLSLITQPFTTAFRMLTQGRTEITNQLLNQKQIPSLLRLLTHKDIEVITDTMKIFFNFIFASNNGSQDATANPYYDI</sequence>
<dbReference type="SUPFAM" id="SSF48371">
    <property type="entry name" value="ARM repeat"/>
    <property type="match status" value="2"/>
</dbReference>
<evidence type="ECO:0000313" key="2">
    <source>
        <dbReference type="Proteomes" id="UP000324800"/>
    </source>
</evidence>
<feature type="non-terminal residue" evidence="1">
    <location>
        <position position="570"/>
    </location>
</feature>
<dbReference type="Proteomes" id="UP000324800">
    <property type="component" value="Unassembled WGS sequence"/>
</dbReference>
<gene>
    <name evidence="1" type="ORF">EZS28_036801</name>
</gene>
<dbReference type="Gene3D" id="1.25.10.10">
    <property type="entry name" value="Leucine-rich Repeat Variant"/>
    <property type="match status" value="3"/>
</dbReference>
<name>A0A5J4UCS6_9EUKA</name>
<dbReference type="InterPro" id="IPR011989">
    <property type="entry name" value="ARM-like"/>
</dbReference>